<proteinExistence type="predicted"/>
<evidence type="ECO:0000256" key="1">
    <source>
        <dbReference type="SAM" id="SignalP"/>
    </source>
</evidence>
<feature type="signal peptide" evidence="1">
    <location>
        <begin position="1"/>
        <end position="19"/>
    </location>
</feature>
<protein>
    <submittedName>
        <fullName evidence="3">Amidase</fullName>
    </submittedName>
</protein>
<reference evidence="3 4" key="1">
    <citation type="submission" date="2018-09" db="EMBL/GenBank/DDBJ databases">
        <title>The draft genome of Acinetobacter sp. strains.</title>
        <authorList>
            <person name="Qin J."/>
            <person name="Feng Y."/>
            <person name="Zong Z."/>
        </authorList>
    </citation>
    <scope>NUCLEOTIDE SEQUENCE [LARGE SCALE GENOMIC DNA]</scope>
    <source>
        <strain evidence="3 4">WCHAc060005</strain>
    </source>
</reference>
<sequence>MLGFKKTILLISLSGFLTACNDSNENNSSAEVVQPVPFNPVEATIADVHQSIQTKGATCVQIVQSYLDRIEAYDKQGPTLNSVISVNPTALKDAKVLDDYYASTGQLKGDLHCVTVLPKDNIDAINMANTAGSKALIDNFPQDDAYIIKNIKDHGGIILGKANLDEFAFGFGGSSSHKNGGQTKNVYDLTKGPGGSSAGTGAAINASLALIGIGTDTGGSIRIPSAVQGLVGLRPSLRLVSQDGIIPLAPTQDTAGPMCRKAVDCAILMDSMTGFDHSTSSNQRSDFDRLAPLLSTESEYKTQFSVPTTYVPSSDNTLKGKRIGLVRALYAQPNNTGALTEDGQLINNAMDQAIAKLTAAGAIVEEVNIDDLSTILSTYSSLSSYEFKTSLTEYLKSTRSIFQSYADLQKSGLMIATFNNYDRDDKTQSFIDGYHLNTVVRAPHVRGSLNKALDHTDATGQLTGTSYDALAYPTMHALAANLGRSPSAGTNNRLSPFSGFPALSMPVAQVTSSTSQYPMNVNIEFLAREFDEPTLFKIATAFEKINPVRQTPVHTPAL</sequence>
<evidence type="ECO:0000313" key="4">
    <source>
        <dbReference type="Proteomes" id="UP000280271"/>
    </source>
</evidence>
<dbReference type="Gene3D" id="3.90.1300.10">
    <property type="entry name" value="Amidase signature (AS) domain"/>
    <property type="match status" value="1"/>
</dbReference>
<accession>A0ABX9TZI3</accession>
<organism evidence="3 4">
    <name type="scientific">Acinetobacter chengduensis</name>
    <dbReference type="NCBI Taxonomy" id="2420890"/>
    <lineage>
        <taxon>Bacteria</taxon>
        <taxon>Pseudomonadati</taxon>
        <taxon>Pseudomonadota</taxon>
        <taxon>Gammaproteobacteria</taxon>
        <taxon>Moraxellales</taxon>
        <taxon>Moraxellaceae</taxon>
        <taxon>Acinetobacter</taxon>
    </lineage>
</organism>
<dbReference type="InterPro" id="IPR036928">
    <property type="entry name" value="AS_sf"/>
</dbReference>
<dbReference type="Proteomes" id="UP000280271">
    <property type="component" value="Unassembled WGS sequence"/>
</dbReference>
<dbReference type="EMBL" id="RCHC01000002">
    <property type="protein sequence ID" value="RLL24088.1"/>
    <property type="molecule type" value="Genomic_DNA"/>
</dbReference>
<dbReference type="PANTHER" id="PTHR42678">
    <property type="entry name" value="AMIDASE"/>
    <property type="match status" value="1"/>
</dbReference>
<evidence type="ECO:0000259" key="2">
    <source>
        <dbReference type="Pfam" id="PF01425"/>
    </source>
</evidence>
<dbReference type="RefSeq" id="WP_120374471.1">
    <property type="nucleotide sequence ID" value="NZ_RCHC01000002.1"/>
</dbReference>
<feature type="domain" description="Amidase" evidence="2">
    <location>
        <begin position="62"/>
        <end position="521"/>
    </location>
</feature>
<dbReference type="Pfam" id="PF01425">
    <property type="entry name" value="Amidase"/>
    <property type="match status" value="1"/>
</dbReference>
<comment type="caution">
    <text evidence="3">The sequence shown here is derived from an EMBL/GenBank/DDBJ whole genome shotgun (WGS) entry which is preliminary data.</text>
</comment>
<feature type="chain" id="PRO_5046366815" evidence="1">
    <location>
        <begin position="20"/>
        <end position="558"/>
    </location>
</feature>
<keyword evidence="1" id="KW-0732">Signal</keyword>
<dbReference type="SUPFAM" id="SSF75304">
    <property type="entry name" value="Amidase signature (AS) enzymes"/>
    <property type="match status" value="1"/>
</dbReference>
<dbReference type="InterPro" id="IPR023631">
    <property type="entry name" value="Amidase_dom"/>
</dbReference>
<dbReference type="PROSITE" id="PS51257">
    <property type="entry name" value="PROKAR_LIPOPROTEIN"/>
    <property type="match status" value="1"/>
</dbReference>
<gene>
    <name evidence="3" type="ORF">D9K81_02935</name>
</gene>
<evidence type="ECO:0000313" key="3">
    <source>
        <dbReference type="EMBL" id="RLL24088.1"/>
    </source>
</evidence>
<name>A0ABX9TZI3_9GAMM</name>
<dbReference type="PANTHER" id="PTHR42678:SF5">
    <property type="entry name" value="GLUTAMYL-TRNA(GLN) AMIDOTRANSFERASE SUBUNIT A"/>
    <property type="match status" value="1"/>
</dbReference>
<keyword evidence="4" id="KW-1185">Reference proteome</keyword>